<name>X1QL42_9ZZZZ</name>
<dbReference type="AlphaFoldDB" id="X1QL42"/>
<accession>X1QL42</accession>
<sequence length="42" mass="4547">LAAWGSDLDFWAKNSQAAKVARRLAAWPPDPPNITEKQGVLG</sequence>
<gene>
    <name evidence="1" type="ORF">S06H3_66567</name>
</gene>
<proteinExistence type="predicted"/>
<reference evidence="1" key="1">
    <citation type="journal article" date="2014" name="Front. Microbiol.">
        <title>High frequency of phylogenetically diverse reductive dehalogenase-homologous genes in deep subseafloor sedimentary metagenomes.</title>
        <authorList>
            <person name="Kawai M."/>
            <person name="Futagami T."/>
            <person name="Toyoda A."/>
            <person name="Takaki Y."/>
            <person name="Nishi S."/>
            <person name="Hori S."/>
            <person name="Arai W."/>
            <person name="Tsubouchi T."/>
            <person name="Morono Y."/>
            <person name="Uchiyama I."/>
            <person name="Ito T."/>
            <person name="Fujiyama A."/>
            <person name="Inagaki F."/>
            <person name="Takami H."/>
        </authorList>
    </citation>
    <scope>NUCLEOTIDE SEQUENCE</scope>
    <source>
        <strain evidence="1">Expedition CK06-06</strain>
    </source>
</reference>
<protein>
    <submittedName>
        <fullName evidence="1">Uncharacterized protein</fullName>
    </submittedName>
</protein>
<evidence type="ECO:0000313" key="1">
    <source>
        <dbReference type="EMBL" id="GAI68948.1"/>
    </source>
</evidence>
<organism evidence="1">
    <name type="scientific">marine sediment metagenome</name>
    <dbReference type="NCBI Taxonomy" id="412755"/>
    <lineage>
        <taxon>unclassified sequences</taxon>
        <taxon>metagenomes</taxon>
        <taxon>ecological metagenomes</taxon>
    </lineage>
</organism>
<feature type="non-terminal residue" evidence="1">
    <location>
        <position position="1"/>
    </location>
</feature>
<dbReference type="EMBL" id="BARV01045445">
    <property type="protein sequence ID" value="GAI68948.1"/>
    <property type="molecule type" value="Genomic_DNA"/>
</dbReference>
<comment type="caution">
    <text evidence="1">The sequence shown here is derived from an EMBL/GenBank/DDBJ whole genome shotgun (WGS) entry which is preliminary data.</text>
</comment>